<dbReference type="RefSeq" id="WP_167978104.1">
    <property type="nucleotide sequence ID" value="NZ_VSRL01000176.1"/>
</dbReference>
<keyword evidence="3" id="KW-0547">Nucleotide-binding</keyword>
<dbReference type="InterPro" id="IPR022515">
    <property type="entry name" value="NHPM_micro_ABC2"/>
</dbReference>
<dbReference type="InterPro" id="IPR003593">
    <property type="entry name" value="AAA+_ATPase"/>
</dbReference>
<keyword evidence="4" id="KW-0067">ATP-binding</keyword>
<keyword evidence="5 7" id="KW-1133">Transmembrane helix</keyword>
<feature type="transmembrane region" description="Helical" evidence="7">
    <location>
        <begin position="680"/>
        <end position="703"/>
    </location>
</feature>
<dbReference type="InterPro" id="IPR011527">
    <property type="entry name" value="ABC1_TM_dom"/>
</dbReference>
<dbReference type="PANTHER" id="PTHR24221">
    <property type="entry name" value="ATP-BINDING CASSETTE SUB-FAMILY B"/>
    <property type="match status" value="1"/>
</dbReference>
<dbReference type="Pfam" id="PF00664">
    <property type="entry name" value="ABC_membrane"/>
    <property type="match status" value="1"/>
</dbReference>
<feature type="transmembrane region" description="Helical" evidence="7">
    <location>
        <begin position="423"/>
        <end position="445"/>
    </location>
</feature>
<dbReference type="PROSITE" id="PS50929">
    <property type="entry name" value="ABC_TM1F"/>
    <property type="match status" value="1"/>
</dbReference>
<feature type="domain" description="ABC transporter" evidence="8">
    <location>
        <begin position="733"/>
        <end position="964"/>
    </location>
</feature>
<dbReference type="EMBL" id="VSRL01000176">
    <property type="protein sequence ID" value="NKE61456.1"/>
    <property type="molecule type" value="Genomic_DNA"/>
</dbReference>
<feature type="transmembrane region" description="Helical" evidence="7">
    <location>
        <begin position="457"/>
        <end position="477"/>
    </location>
</feature>
<dbReference type="InterPro" id="IPR027417">
    <property type="entry name" value="P-loop_NTPase"/>
</dbReference>
<dbReference type="PROSITE" id="PS50893">
    <property type="entry name" value="ABC_TRANSPORTER_2"/>
    <property type="match status" value="1"/>
</dbReference>
<protein>
    <submittedName>
        <fullName evidence="10">NHLP bacteriocin export ABC transporter permease/ATPase subunit</fullName>
    </submittedName>
</protein>
<comment type="caution">
    <text evidence="10">The sequence shown here is derived from an EMBL/GenBank/DDBJ whole genome shotgun (WGS) entry which is preliminary data.</text>
</comment>
<dbReference type="SUPFAM" id="SSF90123">
    <property type="entry name" value="ABC transporter transmembrane region"/>
    <property type="match status" value="1"/>
</dbReference>
<evidence type="ECO:0000313" key="10">
    <source>
        <dbReference type="EMBL" id="NKE61456.1"/>
    </source>
</evidence>
<dbReference type="InterPro" id="IPR036640">
    <property type="entry name" value="ABC1_TM_sf"/>
</dbReference>
<accession>A0ABX1FSI2</accession>
<organism evidence="10 11">
    <name type="scientific">Lentzea indica</name>
    <dbReference type="NCBI Taxonomy" id="2604800"/>
    <lineage>
        <taxon>Bacteria</taxon>
        <taxon>Bacillati</taxon>
        <taxon>Actinomycetota</taxon>
        <taxon>Actinomycetes</taxon>
        <taxon>Pseudonocardiales</taxon>
        <taxon>Pseudonocardiaceae</taxon>
        <taxon>Lentzea</taxon>
    </lineage>
</organism>
<feature type="domain" description="ABC transmembrane type-1" evidence="9">
    <location>
        <begin position="423"/>
        <end position="701"/>
    </location>
</feature>
<evidence type="ECO:0000256" key="2">
    <source>
        <dbReference type="ARBA" id="ARBA00022692"/>
    </source>
</evidence>
<keyword evidence="2 7" id="KW-0812">Transmembrane</keyword>
<evidence type="ECO:0000256" key="4">
    <source>
        <dbReference type="ARBA" id="ARBA00022840"/>
    </source>
</evidence>
<dbReference type="SUPFAM" id="SSF52540">
    <property type="entry name" value="P-loop containing nucleoside triphosphate hydrolases"/>
    <property type="match status" value="1"/>
</dbReference>
<dbReference type="InterPro" id="IPR039421">
    <property type="entry name" value="Type_1_exporter"/>
</dbReference>
<evidence type="ECO:0000256" key="1">
    <source>
        <dbReference type="ARBA" id="ARBA00004651"/>
    </source>
</evidence>
<reference evidence="10 11" key="1">
    <citation type="submission" date="2019-08" db="EMBL/GenBank/DDBJ databases">
        <title>Lentzea from Indian Himalayas.</title>
        <authorList>
            <person name="Mandal S."/>
            <person name="Mallick Gupta A."/>
            <person name="Maiti P.K."/>
            <person name="Sarkar J."/>
            <person name="Mandal S."/>
        </authorList>
    </citation>
    <scope>NUCLEOTIDE SEQUENCE [LARGE SCALE GENOMIC DNA]</scope>
    <source>
        <strain evidence="10 11">PSKA42</strain>
    </source>
</reference>
<dbReference type="Pfam" id="PF00005">
    <property type="entry name" value="ABC_tran"/>
    <property type="match status" value="1"/>
</dbReference>
<dbReference type="PANTHER" id="PTHR24221:SF654">
    <property type="entry name" value="ATP-BINDING CASSETTE SUB-FAMILY B MEMBER 6"/>
    <property type="match status" value="1"/>
</dbReference>
<feature type="transmembrane region" description="Helical" evidence="7">
    <location>
        <begin position="559"/>
        <end position="579"/>
    </location>
</feature>
<evidence type="ECO:0000256" key="6">
    <source>
        <dbReference type="ARBA" id="ARBA00023136"/>
    </source>
</evidence>
<evidence type="ECO:0000256" key="7">
    <source>
        <dbReference type="SAM" id="Phobius"/>
    </source>
</evidence>
<evidence type="ECO:0000256" key="5">
    <source>
        <dbReference type="ARBA" id="ARBA00022989"/>
    </source>
</evidence>
<keyword evidence="6 7" id="KW-0472">Membrane</keyword>
<feature type="transmembrane region" description="Helical" evidence="7">
    <location>
        <begin position="529"/>
        <end position="553"/>
    </location>
</feature>
<dbReference type="SMART" id="SM00382">
    <property type="entry name" value="AAA"/>
    <property type="match status" value="1"/>
</dbReference>
<evidence type="ECO:0000256" key="3">
    <source>
        <dbReference type="ARBA" id="ARBA00022741"/>
    </source>
</evidence>
<dbReference type="Proteomes" id="UP001515943">
    <property type="component" value="Unassembled WGS sequence"/>
</dbReference>
<dbReference type="InterPro" id="IPR003439">
    <property type="entry name" value="ABC_transporter-like_ATP-bd"/>
</dbReference>
<dbReference type="NCBIfam" id="TIGR03797">
    <property type="entry name" value="NHLM_micro_ABC2"/>
    <property type="match status" value="1"/>
</dbReference>
<feature type="transmembrane region" description="Helical" evidence="7">
    <location>
        <begin position="642"/>
        <end position="660"/>
    </location>
</feature>
<evidence type="ECO:0000313" key="11">
    <source>
        <dbReference type="Proteomes" id="UP001515943"/>
    </source>
</evidence>
<dbReference type="Gene3D" id="3.40.50.300">
    <property type="entry name" value="P-loop containing nucleotide triphosphate hydrolases"/>
    <property type="match status" value="1"/>
</dbReference>
<keyword evidence="11" id="KW-1185">Reference proteome</keyword>
<evidence type="ECO:0000259" key="8">
    <source>
        <dbReference type="PROSITE" id="PS50893"/>
    </source>
</evidence>
<gene>
    <name evidence="10" type="ORF">FXN61_33725</name>
</gene>
<proteinExistence type="predicted"/>
<evidence type="ECO:0000259" key="9">
    <source>
        <dbReference type="PROSITE" id="PS50929"/>
    </source>
</evidence>
<sequence length="968" mass="105357">MTQLLSSGVVDLLGHLGTEVGRAQRIPLEGRNTLWLVTEGALDLFAVDTGSGGRWHFVGRASAGTILSAPVRGPKHTLVARQLAGAALRELRISELDAGQWHRTGRLSPEEQALAQGIDAGLQILLAFTRDGLPPREFVPLRAGEEIKLTAGQKARPERGVLWIDVDKGRICTGGSAGFRMREAGDSVTVGELDWISCETYAAVRVHDTESLLADGLLWQYLRGLQTRVLYTIDRAVERQDRLNNERISAARAAGEEVRDRADQALLSLLQPEDGTHTTLLGGDEDATVAACRLAAAELGIEVTAPDTNTTNSKVGPIERVALRSRFRCRTITLKDQWWRVNAGPLVGHREKDHAPIALLWRRGGYHVVDPETRMRTPVTAELASELESRAVMFYRPLPEKPVRSWRLLWFGLRGNLGDVRTLVLSTAASVLLGLLVPIATGQVLGEFVPSAQSGLIVQLCVALIVASLVGAAFALLENVALLRIEGRFESTLQAAVWDRLLRLPAKFFTRYSTGELASAALGVKHMRAVLMGVSSIVLHSGVLALFNFLLLFWFSVPLALLAGVFVLASTVVFVLLGVRQMRWQRKSLELDFRLTNKVFQTLRGLPKLRVAAAENRAYGDWAGDFVLSQDYQKRIGRYQNLIGAFNAAYVPLCTMGLFLTLSGPASDSLTVTEFLTFNAAFAIMLASLMQLTNSVTSVIAIVPMYNRLKPVLTEPLEVSSTAVVPSELSGDIEVNHLTFGYVEDAPPVLNDVSFHIQPGEFVAVVGPSGCGKSTLLRLLLGFEKPVSGTVLYDGQDLSSLDASAVRSQCGVVLQQAKPTSGSIFEAIAGAQNYTMEEAWEAAEMAGIAKDVKAMPMGMHTQLSEGGTLSGGQKQRLVIAHALIRKPRILFFDEATSALDNETQRVVTESTRRLQATRVVIAHRLSTVLDADKVIVLNGGRIEQFGSPSELLADSAGLFHQLVRRQMQ</sequence>
<dbReference type="Gene3D" id="1.20.1560.10">
    <property type="entry name" value="ABC transporter type 1, transmembrane domain"/>
    <property type="match status" value="1"/>
</dbReference>
<name>A0ABX1FSI2_9PSEU</name>
<comment type="subcellular location">
    <subcellularLocation>
        <location evidence="1">Cell membrane</location>
        <topology evidence="1">Multi-pass membrane protein</topology>
    </subcellularLocation>
</comment>